<keyword evidence="2" id="KW-1185">Reference proteome</keyword>
<dbReference type="Proteomes" id="UP001500755">
    <property type="component" value="Unassembled WGS sequence"/>
</dbReference>
<organism evidence="1 2">
    <name type="scientific">Brevibacterium samyangense</name>
    <dbReference type="NCBI Taxonomy" id="366888"/>
    <lineage>
        <taxon>Bacteria</taxon>
        <taxon>Bacillati</taxon>
        <taxon>Actinomycetota</taxon>
        <taxon>Actinomycetes</taxon>
        <taxon>Micrococcales</taxon>
        <taxon>Brevibacteriaceae</taxon>
        <taxon>Brevibacterium</taxon>
    </lineage>
</organism>
<proteinExistence type="predicted"/>
<evidence type="ECO:0008006" key="3">
    <source>
        <dbReference type="Google" id="ProtNLM"/>
    </source>
</evidence>
<sequence>MAIENLYNTGIKKIGDEKAFAAEQKTLIVVGPARGGTSMVAGTLDNLGVFTGQGSNAPVFEDVRLANAAENGTVADVRRVVEDYNAQHDVWAYKRPGIINNFGKIHDTVRNPVYLFIFKDIFSMANRNSISMHLDVVNGLNVALEGYQKITGFIKRRQPTGLLLSYDRVMQNKEAFVDVLTQLIAPATVTDEQRAAALAFIDPNPEAYLNASRVTRGVGHIASLSASELSGAGHYVAAPGRDVEVEVRVNGEVVGRTKADGHQFAYTFESPLSTDDVVSVRLTDDVVDFATETFSN</sequence>
<evidence type="ECO:0000313" key="2">
    <source>
        <dbReference type="Proteomes" id="UP001500755"/>
    </source>
</evidence>
<dbReference type="EMBL" id="BAAANO010000038">
    <property type="protein sequence ID" value="GAA2015540.1"/>
    <property type="molecule type" value="Genomic_DNA"/>
</dbReference>
<protein>
    <recommendedName>
        <fullName evidence="3">Sulfotransferase family protein</fullName>
    </recommendedName>
</protein>
<reference evidence="2" key="1">
    <citation type="journal article" date="2019" name="Int. J. Syst. Evol. Microbiol.">
        <title>The Global Catalogue of Microorganisms (GCM) 10K type strain sequencing project: providing services to taxonomists for standard genome sequencing and annotation.</title>
        <authorList>
            <consortium name="The Broad Institute Genomics Platform"/>
            <consortium name="The Broad Institute Genome Sequencing Center for Infectious Disease"/>
            <person name="Wu L."/>
            <person name="Ma J."/>
        </authorList>
    </citation>
    <scope>NUCLEOTIDE SEQUENCE [LARGE SCALE GENOMIC DNA]</scope>
    <source>
        <strain evidence="2">JCM 14546</strain>
    </source>
</reference>
<accession>A0ABP5F365</accession>
<evidence type="ECO:0000313" key="1">
    <source>
        <dbReference type="EMBL" id="GAA2015540.1"/>
    </source>
</evidence>
<comment type="caution">
    <text evidence="1">The sequence shown here is derived from an EMBL/GenBank/DDBJ whole genome shotgun (WGS) entry which is preliminary data.</text>
</comment>
<dbReference type="RefSeq" id="WP_344310918.1">
    <property type="nucleotide sequence ID" value="NZ_BAAANO010000038.1"/>
</dbReference>
<gene>
    <name evidence="1" type="ORF">GCM10009755_29130</name>
</gene>
<name>A0ABP5F365_9MICO</name>